<evidence type="ECO:0000313" key="2">
    <source>
        <dbReference type="Proteomes" id="UP000287188"/>
    </source>
</evidence>
<sequence length="251" mass="27449">MPLFDMEGKPDNTLAEALGLTPAGERHASGSYFLALNTEGWLAPHAEVSTHYAQFLHASRGEILLKAATTGESCGFDIQLAAGRAVIISGAYPSDISLFRTILEKLGARAGLVHDCEDDGLFMTTSATESGERLLHILNLDGFEKEFHISEHGQPLFEGRLLHLRGREGMMLPLNLSLDDTRIAYSTAELIATATKTIQVHLTQPQDIIAFTGPRNVVPGHDYDVERHGTLQLVIARKPAVLDDQLTIHFE</sequence>
<dbReference type="EMBL" id="BIFS01000002">
    <property type="protein sequence ID" value="GCE22014.1"/>
    <property type="molecule type" value="Genomic_DNA"/>
</dbReference>
<evidence type="ECO:0000313" key="1">
    <source>
        <dbReference type="EMBL" id="GCE22014.1"/>
    </source>
</evidence>
<accession>A0A402ASE2</accession>
<comment type="caution">
    <text evidence="1">The sequence shown here is derived from an EMBL/GenBank/DDBJ whole genome shotgun (WGS) entry which is preliminary data.</text>
</comment>
<reference evidence="2" key="1">
    <citation type="submission" date="2018-12" db="EMBL/GenBank/DDBJ databases">
        <title>Tengunoibacter tsumagoiensis gen. nov., sp. nov., Dictyobacter kobayashii sp. nov., D. alpinus sp. nov., and D. joshuensis sp. nov. and description of Dictyobacteraceae fam. nov. within the order Ktedonobacterales isolated from Tengu-no-mugimeshi.</title>
        <authorList>
            <person name="Wang C.M."/>
            <person name="Zheng Y."/>
            <person name="Sakai Y."/>
            <person name="Toyoda A."/>
            <person name="Minakuchi Y."/>
            <person name="Abe K."/>
            <person name="Yokota A."/>
            <person name="Yabe S."/>
        </authorList>
    </citation>
    <scope>NUCLEOTIDE SEQUENCE [LARGE SCALE GENOMIC DNA]</scope>
    <source>
        <strain evidence="2">Uno11</strain>
    </source>
</reference>
<gene>
    <name evidence="1" type="ORF">KDK_58140</name>
</gene>
<protein>
    <submittedName>
        <fullName evidence="1">Uncharacterized protein</fullName>
    </submittedName>
</protein>
<organism evidence="1 2">
    <name type="scientific">Dictyobacter kobayashii</name>
    <dbReference type="NCBI Taxonomy" id="2014872"/>
    <lineage>
        <taxon>Bacteria</taxon>
        <taxon>Bacillati</taxon>
        <taxon>Chloroflexota</taxon>
        <taxon>Ktedonobacteria</taxon>
        <taxon>Ktedonobacterales</taxon>
        <taxon>Dictyobacteraceae</taxon>
        <taxon>Dictyobacter</taxon>
    </lineage>
</organism>
<name>A0A402ASE2_9CHLR</name>
<keyword evidence="2" id="KW-1185">Reference proteome</keyword>
<proteinExistence type="predicted"/>
<dbReference type="Proteomes" id="UP000287188">
    <property type="component" value="Unassembled WGS sequence"/>
</dbReference>
<dbReference type="AlphaFoldDB" id="A0A402ASE2"/>
<dbReference type="RefSeq" id="WP_170207741.1">
    <property type="nucleotide sequence ID" value="NZ_BIFS01000002.1"/>
</dbReference>